<evidence type="ECO:0000256" key="6">
    <source>
        <dbReference type="SAM" id="MobiDB-lite"/>
    </source>
</evidence>
<keyword evidence="10" id="KW-1185">Reference proteome</keyword>
<dbReference type="SUPFAM" id="SSF57997">
    <property type="entry name" value="Tropomyosin"/>
    <property type="match status" value="1"/>
</dbReference>
<dbReference type="GO" id="GO:0005886">
    <property type="term" value="C:plasma membrane"/>
    <property type="evidence" value="ECO:0007669"/>
    <property type="project" value="UniProtKB-SubCell"/>
</dbReference>
<feature type="transmembrane region" description="Helical" evidence="7">
    <location>
        <begin position="736"/>
        <end position="757"/>
    </location>
</feature>
<feature type="region of interest" description="Disordered" evidence="6">
    <location>
        <begin position="511"/>
        <end position="537"/>
    </location>
</feature>
<keyword evidence="2" id="KW-1003">Cell membrane</keyword>
<dbReference type="Proteomes" id="UP000234206">
    <property type="component" value="Unassembled WGS sequence"/>
</dbReference>
<accession>A0A2I1PAD2</accession>
<dbReference type="InterPro" id="IPR000731">
    <property type="entry name" value="SSD"/>
</dbReference>
<evidence type="ECO:0000256" key="3">
    <source>
        <dbReference type="ARBA" id="ARBA00022692"/>
    </source>
</evidence>
<evidence type="ECO:0000313" key="9">
    <source>
        <dbReference type="EMBL" id="PKZ41595.1"/>
    </source>
</evidence>
<dbReference type="OrthoDB" id="7051771at2"/>
<dbReference type="InterPro" id="IPR004869">
    <property type="entry name" value="MMPL_dom"/>
</dbReference>
<dbReference type="PROSITE" id="PS50156">
    <property type="entry name" value="SSD"/>
    <property type="match status" value="1"/>
</dbReference>
<evidence type="ECO:0000313" key="10">
    <source>
        <dbReference type="Proteomes" id="UP000234206"/>
    </source>
</evidence>
<comment type="caution">
    <text evidence="9">The sequence shown here is derived from an EMBL/GenBank/DDBJ whole genome shotgun (WGS) entry which is preliminary data.</text>
</comment>
<feature type="transmembrane region" description="Helical" evidence="7">
    <location>
        <begin position="549"/>
        <end position="568"/>
    </location>
</feature>
<feature type="domain" description="SSD" evidence="8">
    <location>
        <begin position="358"/>
        <end position="490"/>
    </location>
</feature>
<evidence type="ECO:0000256" key="1">
    <source>
        <dbReference type="ARBA" id="ARBA00004651"/>
    </source>
</evidence>
<keyword evidence="3 7" id="KW-0812">Transmembrane</keyword>
<sequence>MAERLYSLGHWASRHVWPVLLAWLLVLGAVGGAAAAFSKPLSTEFTIPGTEFQRVNDQLKSELPDAAGGVGTVVFSTRDGSEFTSEQRRAIAATVKDFADSEGVTGAENPFALQKRIDGSGDELEKGRKELASGRKEVEAGREKLEKAKADLADGRKQLEKGRKELASGRKQLEGKRTELEQAEEQLAALRAQAGPDDPRVQGMTAQLEQGRARLEAGEKELEAGQAELERNEKKLRAGQQQVRQNEKKLDDAESDLADGRTQLEQGEAQQKMSEGMRFVASSGTTAYTQIRFTEQLSSLPIEQREAVMAKADGLSEHGITTTFSEEMSQDASSIMGPGEIIGLAVAALVLLVMLRGLLAAGLPLVNAVIGVAVGVGAAMALSSVVTMQSITPALAVMLGLAVGIDYTLFILHRHRTQMASGMDKHESLGLATGTAGNAVGVAGATVVIALAALTLTGIPFLSVMGLVAAGTVLVAVLLTWTLGPALMSLLGDRVLGRRGRAARRAELDARAHAATPAEKRAAGGATSAWKHVTPEDDHPRWTRWVTRAPWLTVAAVVAVLGTMAWPVTDMRLGMPDGSTAPAASQGYQTFDTIREEFGPGANGALVAMAEAPEGLSKAEVAERQTSIGMALKDVEGVDHVVPIGTSEDRSVMAFQITPTTGPGDAATVDTVNRLRDAATGIEQEDHVELGFTGLTVANIDVSDALASSLPLYLAVVVGLSLLLLVLVFRSLLVPLVATAGFLLSVGAAFGAVVAVYQWGWLGPVFAVNEGGPILSFLPTIVIGVLFGLAMDYQMFLVSGMREAWAHGASAREAVHKGFGAGVSVVTAAALIMVSVFAGFIHAELVMIRPMGLGLALGVLVDAFVVRMTLTPALMHLLGEKAWWMPRWLDRLLPDLDVEGAKLQRSHGVDAEGHTTA</sequence>
<protein>
    <submittedName>
        <fullName evidence="9">RND transporter</fullName>
    </submittedName>
</protein>
<dbReference type="Pfam" id="PF03176">
    <property type="entry name" value="MMPL"/>
    <property type="match status" value="2"/>
</dbReference>
<evidence type="ECO:0000256" key="4">
    <source>
        <dbReference type="ARBA" id="ARBA00022989"/>
    </source>
</evidence>
<evidence type="ECO:0000256" key="7">
    <source>
        <dbReference type="SAM" id="Phobius"/>
    </source>
</evidence>
<keyword evidence="5 7" id="KW-0472">Membrane</keyword>
<feature type="transmembrane region" description="Helical" evidence="7">
    <location>
        <begin position="461"/>
        <end position="491"/>
    </location>
</feature>
<evidence type="ECO:0000256" key="2">
    <source>
        <dbReference type="ARBA" id="ARBA00022475"/>
    </source>
</evidence>
<feature type="transmembrane region" description="Helical" evidence="7">
    <location>
        <begin position="431"/>
        <end position="455"/>
    </location>
</feature>
<feature type="transmembrane region" description="Helical" evidence="7">
    <location>
        <begin position="777"/>
        <end position="798"/>
    </location>
</feature>
<proteinExistence type="predicted"/>
<feature type="transmembrane region" description="Helical" evidence="7">
    <location>
        <begin position="366"/>
        <end position="385"/>
    </location>
</feature>
<feature type="transmembrane region" description="Helical" evidence="7">
    <location>
        <begin position="710"/>
        <end position="729"/>
    </location>
</feature>
<keyword evidence="4 7" id="KW-1133">Transmembrane helix</keyword>
<evidence type="ECO:0000259" key="8">
    <source>
        <dbReference type="PROSITE" id="PS50156"/>
    </source>
</evidence>
<evidence type="ECO:0000256" key="5">
    <source>
        <dbReference type="ARBA" id="ARBA00023136"/>
    </source>
</evidence>
<dbReference type="SUPFAM" id="SSF82866">
    <property type="entry name" value="Multidrug efflux transporter AcrB transmembrane domain"/>
    <property type="match status" value="2"/>
</dbReference>
<feature type="transmembrane region" description="Helical" evidence="7">
    <location>
        <begin position="819"/>
        <end position="841"/>
    </location>
</feature>
<dbReference type="InterPro" id="IPR050545">
    <property type="entry name" value="Mycobact_MmpL"/>
</dbReference>
<feature type="transmembrane region" description="Helical" evidence="7">
    <location>
        <begin position="341"/>
        <end position="359"/>
    </location>
</feature>
<dbReference type="PANTHER" id="PTHR33406">
    <property type="entry name" value="MEMBRANE PROTEIN MJ1562-RELATED"/>
    <property type="match status" value="1"/>
</dbReference>
<feature type="region of interest" description="Disordered" evidence="6">
    <location>
        <begin position="233"/>
        <end position="255"/>
    </location>
</feature>
<organism evidence="9 10">
    <name type="scientific">Kytococcus schroeteri</name>
    <dbReference type="NCBI Taxonomy" id="138300"/>
    <lineage>
        <taxon>Bacteria</taxon>
        <taxon>Bacillati</taxon>
        <taxon>Actinomycetota</taxon>
        <taxon>Actinomycetes</taxon>
        <taxon>Micrococcales</taxon>
        <taxon>Kytococcaceae</taxon>
        <taxon>Kytococcus</taxon>
    </lineage>
</organism>
<dbReference type="AlphaFoldDB" id="A0A2I1PAD2"/>
<reference evidence="9 10" key="1">
    <citation type="submission" date="2017-12" db="EMBL/GenBank/DDBJ databases">
        <title>Phylogenetic diversity of female urinary microbiome.</title>
        <authorList>
            <person name="Thomas-White K."/>
            <person name="Wolfe A.J."/>
        </authorList>
    </citation>
    <scope>NUCLEOTIDE SEQUENCE [LARGE SCALE GENOMIC DNA]</scope>
    <source>
        <strain evidence="9 10">UMB1298</strain>
    </source>
</reference>
<dbReference type="Gene3D" id="1.20.1640.10">
    <property type="entry name" value="Multidrug efflux transporter AcrB transmembrane domain"/>
    <property type="match status" value="2"/>
</dbReference>
<feature type="compositionally biased region" description="Basic and acidic residues" evidence="6">
    <location>
        <begin position="511"/>
        <end position="522"/>
    </location>
</feature>
<dbReference type="RefSeq" id="WP_101849635.1">
    <property type="nucleotide sequence ID" value="NZ_PKIZ01000011.1"/>
</dbReference>
<comment type="subcellular location">
    <subcellularLocation>
        <location evidence="1">Cell membrane</location>
        <topology evidence="1">Multi-pass membrane protein</topology>
    </subcellularLocation>
</comment>
<dbReference type="EMBL" id="PKIZ01000011">
    <property type="protein sequence ID" value="PKZ41595.1"/>
    <property type="molecule type" value="Genomic_DNA"/>
</dbReference>
<gene>
    <name evidence="9" type="ORF">CYJ76_06860</name>
</gene>
<dbReference type="PANTHER" id="PTHR33406:SF13">
    <property type="entry name" value="MEMBRANE PROTEIN YDFJ"/>
    <property type="match status" value="1"/>
</dbReference>
<dbReference type="Gene3D" id="1.20.5.340">
    <property type="match status" value="1"/>
</dbReference>
<name>A0A2I1PAD2_9MICO</name>
<feature type="transmembrane region" description="Helical" evidence="7">
    <location>
        <begin position="853"/>
        <end position="878"/>
    </location>
</feature>
<feature type="transmembrane region" description="Helical" evidence="7">
    <location>
        <begin position="391"/>
        <end position="410"/>
    </location>
</feature>